<evidence type="ECO:0000256" key="4">
    <source>
        <dbReference type="SAM" id="MobiDB-lite"/>
    </source>
</evidence>
<dbReference type="InterPro" id="IPR036736">
    <property type="entry name" value="ACP-like_sf"/>
</dbReference>
<evidence type="ECO:0000259" key="5">
    <source>
        <dbReference type="PROSITE" id="PS50075"/>
    </source>
</evidence>
<keyword evidence="2" id="KW-0597">Phosphoprotein</keyword>
<evidence type="ECO:0000256" key="2">
    <source>
        <dbReference type="ARBA" id="ARBA00022553"/>
    </source>
</evidence>
<dbReference type="Gene3D" id="1.10.1200.10">
    <property type="entry name" value="ACP-like"/>
    <property type="match status" value="1"/>
</dbReference>
<dbReference type="PANTHER" id="PTHR45527:SF1">
    <property type="entry name" value="FATTY ACID SYNTHASE"/>
    <property type="match status" value="1"/>
</dbReference>
<evidence type="ECO:0000256" key="3">
    <source>
        <dbReference type="ARBA" id="ARBA00022598"/>
    </source>
</evidence>
<dbReference type="Pfam" id="PF23297">
    <property type="entry name" value="ACP_SdgA_C"/>
    <property type="match status" value="1"/>
</dbReference>
<dbReference type="InterPro" id="IPR023213">
    <property type="entry name" value="CAT-like_dom_sf"/>
</dbReference>
<feature type="domain" description="Carrier" evidence="5">
    <location>
        <begin position="108"/>
        <end position="190"/>
    </location>
</feature>
<sequence>MVVDAGYVVRAGRRIEDHLRNLFYIPLSESDVHHLFAEAVLAGHPYSEGQPEITMGIEPFEDDASAKVTPPWYSNPRFSHLRLQKQVQEERPQTDGIAVHIRQRLEGADSEESAQKMLQESFSLKLESMLQLVPGSVNLKVPLLELGCDSLLAVEIRTWFLKEVHVDVPVLKLLSGDSITEICHDAASQYLASKSEKVEESPPGPATNGEEVGTKDSKETTYMGASVESKNSDTSQHLDEWFDSSSVAVITGPSQLTESGTGSSCDFTETSLTSTRELSAVAKSLEDMDFGDLRPGEERDTTRVEKMSYAQSRIWFLTEYLEDPTTYNITVSYNLNGKLDVARFQRAFSAVIAHHDSLRTCFYANPDSGEPMQGVLRSASASLKYIQTSDQNGIDHEFQVLRNHIWDLAQGQTFSATLVFREPDWHTIIFGYHHIVMDGVSWHIFLRDLKLAYEMKPLKRAPKQYVEFSVEQMRAIKRGDFDDQVMFWKTQHAQLPEVIPLLPIAVRGRKPMTDYDSHTVSRDTGRSLVARIKSASQALRVTPFHFHLATIQVLLSRFLDIEDLCIGVADANRTDDSVAETVGFFLNLLPLRFRVSKLSTFSELVKQTSKTVFAALNRSNVPFDLVLEKLRVPRHSSHSPLFQVAVNYRLGAMVETHLGDCQMVLDSVEDAKNAYDLGFGITESSAGSCLLQITCQSYLYSLEAGNLLIDAYVCLP</sequence>
<dbReference type="Gene3D" id="3.30.559.30">
    <property type="entry name" value="Nonribosomal peptide synthetase, condensation domain"/>
    <property type="match status" value="1"/>
</dbReference>
<evidence type="ECO:0000313" key="6">
    <source>
        <dbReference type="EMBL" id="KAL2045413.1"/>
    </source>
</evidence>
<dbReference type="EMBL" id="JBHFEH010000146">
    <property type="protein sequence ID" value="KAL2045413.1"/>
    <property type="molecule type" value="Genomic_DNA"/>
</dbReference>
<organism evidence="6 7">
    <name type="scientific">Lepraria finkii</name>
    <dbReference type="NCBI Taxonomy" id="1340010"/>
    <lineage>
        <taxon>Eukaryota</taxon>
        <taxon>Fungi</taxon>
        <taxon>Dikarya</taxon>
        <taxon>Ascomycota</taxon>
        <taxon>Pezizomycotina</taxon>
        <taxon>Lecanoromycetes</taxon>
        <taxon>OSLEUM clade</taxon>
        <taxon>Lecanoromycetidae</taxon>
        <taxon>Lecanorales</taxon>
        <taxon>Lecanorineae</taxon>
        <taxon>Stereocaulaceae</taxon>
        <taxon>Lepraria</taxon>
    </lineage>
</organism>
<evidence type="ECO:0000256" key="1">
    <source>
        <dbReference type="ARBA" id="ARBA00022450"/>
    </source>
</evidence>
<dbReference type="SUPFAM" id="SSF47336">
    <property type="entry name" value="ACP-like"/>
    <property type="match status" value="1"/>
</dbReference>
<dbReference type="InterPro" id="IPR001242">
    <property type="entry name" value="Condensation_dom"/>
</dbReference>
<dbReference type="PROSITE" id="PS50075">
    <property type="entry name" value="CARRIER"/>
    <property type="match status" value="1"/>
</dbReference>
<dbReference type="InterPro" id="IPR009081">
    <property type="entry name" value="PP-bd_ACP"/>
</dbReference>
<dbReference type="Pfam" id="PF00668">
    <property type="entry name" value="Condensation"/>
    <property type="match status" value="1"/>
</dbReference>
<protein>
    <recommendedName>
        <fullName evidence="5">Carrier domain-containing protein</fullName>
    </recommendedName>
</protein>
<dbReference type="PANTHER" id="PTHR45527">
    <property type="entry name" value="NONRIBOSOMAL PEPTIDE SYNTHETASE"/>
    <property type="match status" value="1"/>
</dbReference>
<name>A0ABR4APQ9_9LECA</name>
<keyword evidence="7" id="KW-1185">Reference proteome</keyword>
<feature type="region of interest" description="Disordered" evidence="4">
    <location>
        <begin position="193"/>
        <end position="235"/>
    </location>
</feature>
<comment type="caution">
    <text evidence="6">The sequence shown here is derived from an EMBL/GenBank/DDBJ whole genome shotgun (WGS) entry which is preliminary data.</text>
</comment>
<dbReference type="Gene3D" id="3.30.559.10">
    <property type="entry name" value="Chloramphenicol acetyltransferase-like domain"/>
    <property type="match status" value="1"/>
</dbReference>
<dbReference type="SUPFAM" id="SSF52777">
    <property type="entry name" value="CoA-dependent acyltransferases"/>
    <property type="match status" value="2"/>
</dbReference>
<reference evidence="6 7" key="1">
    <citation type="submission" date="2024-09" db="EMBL/GenBank/DDBJ databases">
        <title>Rethinking Asexuality: The Enigmatic Case of Functional Sexual Genes in Lepraria (Stereocaulaceae).</title>
        <authorList>
            <person name="Doellman M."/>
            <person name="Sun Y."/>
            <person name="Barcenas-Pena A."/>
            <person name="Lumbsch H.T."/>
            <person name="Grewe F."/>
        </authorList>
    </citation>
    <scope>NUCLEOTIDE SEQUENCE [LARGE SCALE GENOMIC DNA]</scope>
    <source>
        <strain evidence="6 7">Grewe 0041</strain>
    </source>
</reference>
<keyword evidence="3" id="KW-0436">Ligase</keyword>
<evidence type="ECO:0000313" key="7">
    <source>
        <dbReference type="Proteomes" id="UP001590951"/>
    </source>
</evidence>
<dbReference type="SMART" id="SM00823">
    <property type="entry name" value="PKS_PP"/>
    <property type="match status" value="1"/>
</dbReference>
<dbReference type="Proteomes" id="UP001590951">
    <property type="component" value="Unassembled WGS sequence"/>
</dbReference>
<dbReference type="InterPro" id="IPR020806">
    <property type="entry name" value="PKS_PP-bd"/>
</dbReference>
<proteinExistence type="predicted"/>
<dbReference type="CDD" id="cd19532">
    <property type="entry name" value="C_PKS-NRPS"/>
    <property type="match status" value="1"/>
</dbReference>
<gene>
    <name evidence="6" type="ORF">ABVK25_012125</name>
</gene>
<accession>A0ABR4APQ9</accession>
<keyword evidence="1" id="KW-0596">Phosphopantetheine</keyword>